<proteinExistence type="predicted"/>
<protein>
    <submittedName>
        <fullName evidence="2">Uncharacterized protein</fullName>
    </submittedName>
</protein>
<accession>A0A8S0YYF2</accession>
<dbReference type="Proteomes" id="UP000494256">
    <property type="component" value="Unassembled WGS sequence"/>
</dbReference>
<keyword evidence="1" id="KW-1133">Transmembrane helix</keyword>
<evidence type="ECO:0000313" key="3">
    <source>
        <dbReference type="Proteomes" id="UP000494256"/>
    </source>
</evidence>
<dbReference type="OrthoDB" id="196717at2759"/>
<name>A0A8S0YYF2_ARCPL</name>
<organism evidence="2 3">
    <name type="scientific">Arctia plantaginis</name>
    <name type="common">Wood tiger moth</name>
    <name type="synonym">Phalaena plantaginis</name>
    <dbReference type="NCBI Taxonomy" id="874455"/>
    <lineage>
        <taxon>Eukaryota</taxon>
        <taxon>Metazoa</taxon>
        <taxon>Ecdysozoa</taxon>
        <taxon>Arthropoda</taxon>
        <taxon>Hexapoda</taxon>
        <taxon>Insecta</taxon>
        <taxon>Pterygota</taxon>
        <taxon>Neoptera</taxon>
        <taxon>Endopterygota</taxon>
        <taxon>Lepidoptera</taxon>
        <taxon>Glossata</taxon>
        <taxon>Ditrysia</taxon>
        <taxon>Noctuoidea</taxon>
        <taxon>Erebidae</taxon>
        <taxon>Arctiinae</taxon>
        <taxon>Arctia</taxon>
    </lineage>
</organism>
<reference evidence="2 3" key="1">
    <citation type="submission" date="2020-04" db="EMBL/GenBank/DDBJ databases">
        <authorList>
            <person name="Wallbank WR R."/>
            <person name="Pardo Diaz C."/>
            <person name="Kozak K."/>
            <person name="Martin S."/>
            <person name="Jiggins C."/>
            <person name="Moest M."/>
            <person name="Warren A I."/>
            <person name="Byers J.R.P. K."/>
            <person name="Montejo-Kovacevich G."/>
            <person name="Yen C E."/>
        </authorList>
    </citation>
    <scope>NUCLEOTIDE SEQUENCE [LARGE SCALE GENOMIC DNA]</scope>
</reference>
<gene>
    <name evidence="2" type="ORF">APLA_LOCUS1796</name>
</gene>
<comment type="caution">
    <text evidence="2">The sequence shown here is derived from an EMBL/GenBank/DDBJ whole genome shotgun (WGS) entry which is preliminary data.</text>
</comment>
<keyword evidence="1" id="KW-0812">Transmembrane</keyword>
<sequence length="545" mass="62617">MSEYYREQHPLLCEEGSEEELYSPRYYRRVHPTAFRGRARINHKGAAAIFTRWPDHWSSFLTYWWIAIGMISLTIFVIYNSLFAFSMLSSVDTKPAYSIVTDENKNTSLKISTLPDVYLHVFVSQREDIDLNQYMPYVNVIARTFVDFKFNFIIVINDTNVGWLSAEENNELALNMLWTRDKNVNQQKTSNHNINIEYMSLSSFMDNSPLRKVWRILPHQLIEFLARTVSIWDKGGVAFNPDILTPRFQHTLYIEKLQTLLNKYGHTSNVIKDFKLTHKLTKTSKNLKKMNNIQDIINGLEKEDLSVNAYSQQSLSEAEDREIQSIRHERHVPITADTKSKKNITSNTERTNSMILKTSNNTNGIFNQSTHNGSLEANNKSSKIGLLPLLFLEFLFHNKGLKSKSEITKTNNRTRKSIIITTDSDKDSTLSRDVLGETEKPIDHNFKPVIVIAPTTFNKSELYNVTNIPQRKETEQNLEVNSLTIDLKGNIIATDTSCHAFLGTIYSNVVHHNLEETITDFIIAELTIFCKGLLSSCMGIDLILL</sequence>
<dbReference type="AlphaFoldDB" id="A0A8S0YYF2"/>
<feature type="transmembrane region" description="Helical" evidence="1">
    <location>
        <begin position="63"/>
        <end position="85"/>
    </location>
</feature>
<keyword evidence="1" id="KW-0472">Membrane</keyword>
<dbReference type="EMBL" id="CADEBD010000171">
    <property type="protein sequence ID" value="CAB3224217.1"/>
    <property type="molecule type" value="Genomic_DNA"/>
</dbReference>
<evidence type="ECO:0000313" key="2">
    <source>
        <dbReference type="EMBL" id="CAB3224217.1"/>
    </source>
</evidence>
<evidence type="ECO:0000256" key="1">
    <source>
        <dbReference type="SAM" id="Phobius"/>
    </source>
</evidence>